<dbReference type="AlphaFoldDB" id="A0A0K6IL66"/>
<gene>
    <name evidence="1" type="ORF">Ga0061065_104257</name>
</gene>
<proteinExistence type="predicted"/>
<evidence type="ECO:0000313" key="2">
    <source>
        <dbReference type="Proteomes" id="UP000182769"/>
    </source>
</evidence>
<organism evidence="1 2">
    <name type="scientific">Marinomonas fungiae</name>
    <dbReference type="NCBI Taxonomy" id="1137284"/>
    <lineage>
        <taxon>Bacteria</taxon>
        <taxon>Pseudomonadati</taxon>
        <taxon>Pseudomonadota</taxon>
        <taxon>Gammaproteobacteria</taxon>
        <taxon>Oceanospirillales</taxon>
        <taxon>Oceanospirillaceae</taxon>
        <taxon>Marinomonas</taxon>
    </lineage>
</organism>
<keyword evidence="2" id="KW-1185">Reference proteome</keyword>
<dbReference type="Proteomes" id="UP000182769">
    <property type="component" value="Unassembled WGS sequence"/>
</dbReference>
<name>A0A0K6IL66_9GAMM</name>
<evidence type="ECO:0000313" key="1">
    <source>
        <dbReference type="EMBL" id="CUB03826.1"/>
    </source>
</evidence>
<protein>
    <submittedName>
        <fullName evidence="1">Uncharacterized protein</fullName>
    </submittedName>
</protein>
<sequence>MCSQTLRVYEPITKNLKENLKLQKHSSLGEIMLEEVSEEIKQVRASGLSDLINVVALQFKLYIDLLHSFYKTHGRAPTFDEIQNHYPETKSFSIISQTFTAMIIEAFYFDYYHGKQSKGSAEKWSKQSPIKKFEQLSEVYLKVSNYTKTDIYVKLQDLNKVRKRWVHNQSTQIGKYKKNLNYLSPDGCIQLLREFFEYFHTHDKSCITASLTFDALTYLQIQYKGFSGPNAP</sequence>
<dbReference type="STRING" id="1137284.GCA_001418205_01677"/>
<accession>A0A0K6IL66</accession>
<dbReference type="EMBL" id="CYHG01000004">
    <property type="protein sequence ID" value="CUB03826.1"/>
    <property type="molecule type" value="Genomic_DNA"/>
</dbReference>
<reference evidence="2" key="1">
    <citation type="submission" date="2015-08" db="EMBL/GenBank/DDBJ databases">
        <authorList>
            <person name="Varghese N."/>
        </authorList>
    </citation>
    <scope>NUCLEOTIDE SEQUENCE [LARGE SCALE GENOMIC DNA]</scope>
    <source>
        <strain evidence="2">JCM 18476</strain>
    </source>
</reference>